<dbReference type="GO" id="GO:0000350">
    <property type="term" value="P:generation of catalytic spliceosome for second transesterification step"/>
    <property type="evidence" value="ECO:0007669"/>
    <property type="project" value="TreeGrafter"/>
</dbReference>
<evidence type="ECO:0000256" key="1">
    <source>
        <dbReference type="ARBA" id="ARBA00004123"/>
    </source>
</evidence>
<feature type="region of interest" description="Disordered" evidence="8">
    <location>
        <begin position="509"/>
        <end position="551"/>
    </location>
</feature>
<evidence type="ECO:0000256" key="6">
    <source>
        <dbReference type="ARBA" id="ARBA00023187"/>
    </source>
</evidence>
<evidence type="ECO:0000256" key="7">
    <source>
        <dbReference type="ARBA" id="ARBA00023242"/>
    </source>
</evidence>
<proteinExistence type="inferred from homology"/>
<dbReference type="Pfam" id="PF08799">
    <property type="entry name" value="PRP4"/>
    <property type="match status" value="1"/>
</dbReference>
<dbReference type="SMART" id="SM00500">
    <property type="entry name" value="SFM"/>
    <property type="match status" value="1"/>
</dbReference>
<evidence type="ECO:0000256" key="3">
    <source>
        <dbReference type="ARBA" id="ARBA00018242"/>
    </source>
</evidence>
<keyword evidence="6" id="KW-0508">mRNA splicing</keyword>
<dbReference type="EMBL" id="LSRX01001402">
    <property type="protein sequence ID" value="OLP80212.1"/>
    <property type="molecule type" value="Genomic_DNA"/>
</dbReference>
<feature type="compositionally biased region" description="Acidic residues" evidence="8">
    <location>
        <begin position="182"/>
        <end position="198"/>
    </location>
</feature>
<dbReference type="GO" id="GO:0071021">
    <property type="term" value="C:U2-type post-spliceosomal complex"/>
    <property type="evidence" value="ECO:0007669"/>
    <property type="project" value="TreeGrafter"/>
</dbReference>
<feature type="compositionally biased region" description="Basic and acidic residues" evidence="8">
    <location>
        <begin position="199"/>
        <end position="240"/>
    </location>
</feature>
<dbReference type="SUPFAM" id="SSF158230">
    <property type="entry name" value="PRP4-like"/>
    <property type="match status" value="1"/>
</dbReference>
<dbReference type="Pfam" id="PF02840">
    <property type="entry name" value="Prp18"/>
    <property type="match status" value="1"/>
</dbReference>
<protein>
    <recommendedName>
        <fullName evidence="3">Pre-mRNA-splicing factor 18</fullName>
    </recommendedName>
</protein>
<accession>A0A1Q9CBA8</accession>
<dbReference type="AlphaFoldDB" id="A0A1Q9CBA8"/>
<feature type="domain" description="Pre-mRNA processing factor 4 (PRP4)-like" evidence="9">
    <location>
        <begin position="99"/>
        <end position="149"/>
    </location>
</feature>
<dbReference type="OrthoDB" id="10261918at2759"/>
<evidence type="ECO:0000256" key="4">
    <source>
        <dbReference type="ARBA" id="ARBA00022664"/>
    </source>
</evidence>
<keyword evidence="5" id="KW-0747">Spliceosome</keyword>
<dbReference type="InterPro" id="IPR004098">
    <property type="entry name" value="Prp18"/>
</dbReference>
<organism evidence="10 11">
    <name type="scientific">Symbiodinium microadriaticum</name>
    <name type="common">Dinoflagellate</name>
    <name type="synonym">Zooxanthella microadriatica</name>
    <dbReference type="NCBI Taxonomy" id="2951"/>
    <lineage>
        <taxon>Eukaryota</taxon>
        <taxon>Sar</taxon>
        <taxon>Alveolata</taxon>
        <taxon>Dinophyceae</taxon>
        <taxon>Suessiales</taxon>
        <taxon>Symbiodiniaceae</taxon>
        <taxon>Symbiodinium</taxon>
    </lineage>
</organism>
<gene>
    <name evidence="10" type="primary">Prpf18</name>
    <name evidence="10" type="ORF">AK812_SmicGene39401</name>
</gene>
<evidence type="ECO:0000256" key="5">
    <source>
        <dbReference type="ARBA" id="ARBA00022728"/>
    </source>
</evidence>
<dbReference type="InterPro" id="IPR036285">
    <property type="entry name" value="PRP4-like_sf"/>
</dbReference>
<dbReference type="InterPro" id="IPR014906">
    <property type="entry name" value="PRP4-like"/>
</dbReference>
<dbReference type="GO" id="GO:0005682">
    <property type="term" value="C:U5 snRNP"/>
    <property type="evidence" value="ECO:0007669"/>
    <property type="project" value="TreeGrafter"/>
</dbReference>
<dbReference type="GO" id="GO:0046540">
    <property type="term" value="C:U4/U6 x U5 tri-snRNP complex"/>
    <property type="evidence" value="ECO:0007669"/>
    <property type="project" value="TreeGrafter"/>
</dbReference>
<reference evidence="10 11" key="1">
    <citation type="submission" date="2016-02" db="EMBL/GenBank/DDBJ databases">
        <title>Genome analysis of coral dinoflagellate symbionts highlights evolutionary adaptations to a symbiotic lifestyle.</title>
        <authorList>
            <person name="Aranda M."/>
            <person name="Li Y."/>
            <person name="Liew Y.J."/>
            <person name="Baumgarten S."/>
            <person name="Simakov O."/>
            <person name="Wilson M."/>
            <person name="Piel J."/>
            <person name="Ashoor H."/>
            <person name="Bougouffa S."/>
            <person name="Bajic V.B."/>
            <person name="Ryu T."/>
            <person name="Ravasi T."/>
            <person name="Bayer T."/>
            <person name="Micklem G."/>
            <person name="Kim H."/>
            <person name="Bhak J."/>
            <person name="Lajeunesse T.C."/>
            <person name="Voolstra C.R."/>
        </authorList>
    </citation>
    <scope>NUCLEOTIDE SEQUENCE [LARGE SCALE GENOMIC DNA]</scope>
    <source>
        <strain evidence="10 11">CCMP2467</strain>
    </source>
</reference>
<keyword evidence="11" id="KW-1185">Reference proteome</keyword>
<dbReference type="PANTHER" id="PTHR13007">
    <property type="entry name" value="PRE-MRNA SPLICING FACTOR-RELATED"/>
    <property type="match status" value="1"/>
</dbReference>
<evidence type="ECO:0000256" key="8">
    <source>
        <dbReference type="SAM" id="MobiDB-lite"/>
    </source>
</evidence>
<dbReference type="Gene3D" id="4.10.280.110">
    <property type="entry name" value="Pre-mRNA processing factor 4 domain"/>
    <property type="match status" value="1"/>
</dbReference>
<dbReference type="Proteomes" id="UP000186817">
    <property type="component" value="Unassembled WGS sequence"/>
</dbReference>
<comment type="similarity">
    <text evidence="2">Belongs to the PRP18 family.</text>
</comment>
<evidence type="ECO:0000313" key="10">
    <source>
        <dbReference type="EMBL" id="OLP80212.1"/>
    </source>
</evidence>
<evidence type="ECO:0000259" key="9">
    <source>
        <dbReference type="SMART" id="SM00500"/>
    </source>
</evidence>
<keyword evidence="4" id="KW-0507">mRNA processing</keyword>
<name>A0A1Q9CBA8_SYMMI</name>
<dbReference type="SUPFAM" id="SSF47938">
    <property type="entry name" value="Functional domain of the splicing factor Prp18"/>
    <property type="match status" value="1"/>
</dbReference>
<evidence type="ECO:0000313" key="11">
    <source>
        <dbReference type="Proteomes" id="UP000186817"/>
    </source>
</evidence>
<comment type="caution">
    <text evidence="10">The sequence shown here is derived from an EMBL/GenBank/DDBJ whole genome shotgun (WGS) entry which is preliminary data.</text>
</comment>
<dbReference type="PANTHER" id="PTHR13007:SF19">
    <property type="entry name" value="PRE-MRNA-SPLICING FACTOR 18"/>
    <property type="match status" value="1"/>
</dbReference>
<keyword evidence="7" id="KW-0539">Nucleus</keyword>
<dbReference type="InterPro" id="IPR039979">
    <property type="entry name" value="PRPF18"/>
</dbReference>
<sequence>MKKGLRPMDLLKSALAERQAKAGLRPDICIKLYTSPAFNPKGENCISVVHETGALVQPSTLLARHFTKSGQKDQESKKEIPAHLLDEALLQDDDAEPPMPLEDIVSRFRQMGQPIILFGETDMQRYKRMRQLEREDHEGKKNPDLVMLEAVHANSRTMIEDQTKDKDDEDEDEEEGEKKQEGEEEDEKSEASESEEEKDSEKDSEKESGQDDLTGDEKDGAAKKEGEGGEAPKEKPKEEAVEVPEVDFEASKTNVGSKGPKFLRSELLAVNEVSVSKESGWRPLDWGRVSELVADFKSGAYGQNTLAPPSLIDSAACLCDGKRRPDNGLQCVAALQILTGELEESEANSEAVDLGTMDQCDMIRSWVRKSLKAWEKELADLPDEEKKKPSTKTAVAAHRQVRRDVRPLQKRLRMYRMEEWLLDKIYNIVKKADDREYREAAEAYLDLTIGKAAWPVGIGCGGSMLMEDAIGLHDRFNRNAQVKDVAYALNDEVTRKFVQALKRLMNAAQKNPCTGRQPTPPKRQTEPGVLTRTPLLLTARQHEPFPPRLAV</sequence>
<dbReference type="Gene3D" id="1.20.940.10">
    <property type="entry name" value="Functional domain of the splicing factor Prp18"/>
    <property type="match status" value="1"/>
</dbReference>
<comment type="subcellular location">
    <subcellularLocation>
        <location evidence="1">Nucleus</location>
    </subcellularLocation>
</comment>
<feature type="region of interest" description="Disordered" evidence="8">
    <location>
        <begin position="153"/>
        <end position="253"/>
    </location>
</feature>
<evidence type="ECO:0000256" key="2">
    <source>
        <dbReference type="ARBA" id="ARBA00008137"/>
    </source>
</evidence>